<organism evidence="3 4">
    <name type="scientific">Micrococcus luteus</name>
    <name type="common">Micrococcus lysodeikticus</name>
    <dbReference type="NCBI Taxonomy" id="1270"/>
    <lineage>
        <taxon>Bacteria</taxon>
        <taxon>Bacillati</taxon>
        <taxon>Actinomycetota</taxon>
        <taxon>Actinomycetes</taxon>
        <taxon>Micrococcales</taxon>
        <taxon>Micrococcaceae</taxon>
        <taxon>Micrococcus</taxon>
    </lineage>
</organism>
<dbReference type="Proteomes" id="UP000184253">
    <property type="component" value="Unassembled WGS sequence"/>
</dbReference>
<dbReference type="EMBL" id="FRCE01000015">
    <property type="protein sequence ID" value="SHL85617.1"/>
    <property type="molecule type" value="Genomic_DNA"/>
</dbReference>
<dbReference type="Gene3D" id="1.10.10.2840">
    <property type="entry name" value="PucR C-terminal helix-turn-helix domain"/>
    <property type="match status" value="1"/>
</dbReference>
<comment type="caution">
    <text evidence="3">The sequence shown here is derived from an EMBL/GenBank/DDBJ whole genome shotgun (WGS) entry which is preliminary data.</text>
</comment>
<dbReference type="Pfam" id="PF13556">
    <property type="entry name" value="HTH_30"/>
    <property type="match status" value="1"/>
</dbReference>
<feature type="domain" description="PucR C-terminal helix-turn-helix" evidence="1">
    <location>
        <begin position="336"/>
        <end position="393"/>
    </location>
</feature>
<evidence type="ECO:0000313" key="4">
    <source>
        <dbReference type="Proteomes" id="UP000184253"/>
    </source>
</evidence>
<dbReference type="InterPro" id="IPR058663">
    <property type="entry name" value="PucR-like_N"/>
</dbReference>
<name>A0ABD7MA31_MICLU</name>
<feature type="domain" description="PucR-like N-terminal" evidence="2">
    <location>
        <begin position="17"/>
        <end position="182"/>
    </location>
</feature>
<dbReference type="InterPro" id="IPR042070">
    <property type="entry name" value="PucR_C-HTH_sf"/>
</dbReference>
<reference evidence="3 4" key="1">
    <citation type="submission" date="2016-11" db="EMBL/GenBank/DDBJ databases">
        <authorList>
            <person name="Varghese N."/>
            <person name="Submissions S."/>
        </authorList>
    </citation>
    <scope>NUCLEOTIDE SEQUENCE [LARGE SCALE GENOMIC DNA]</scope>
    <source>
        <strain evidence="3 4">VTM4R57</strain>
    </source>
</reference>
<dbReference type="InterPro" id="IPR025736">
    <property type="entry name" value="PucR_C-HTH_dom"/>
</dbReference>
<dbReference type="AlphaFoldDB" id="A0ABD7MA31"/>
<sequence length="402" mass="43216">MASTPAPTRGTDWHPPWLSLPSDLPGRLAPAIPAIMQRIIETVPEQIPAYVSARDGRYGENLTRGVTAALEQLMSLPGTARPALSPETRALMAYLGAGEFREGRTMDALLGAYRASARIVFRDLSAECARLGMGMSVVIDLGESIWAYIDELSSVSAQAYAGAQSARAGVLERRRTDLASALVRGGMEEEKIQRLAGIADWRLPGRLVVVVLPADAEADTRDRLVHAGLVMEGDDELVSILDASGDRGRRARLLGLIGDVPAVVGPAVDWRLVPHSYRVAHTLAGQEAAAVGTPVFAEDHLARVALGAEPRVVEELAARVLAPLAALSGAKRAVLEETLLSWLLHWGQRAPIAAELSVHPQTVGYRMGRLRELFGNALEDPDARFDLEIALRARREGVVPAE</sequence>
<dbReference type="Pfam" id="PF25906">
    <property type="entry name" value="PucR-like_N"/>
    <property type="match status" value="1"/>
</dbReference>
<dbReference type="RefSeq" id="WP_073117332.1">
    <property type="nucleotide sequence ID" value="NZ_FRCE01000015.1"/>
</dbReference>
<evidence type="ECO:0000259" key="2">
    <source>
        <dbReference type="Pfam" id="PF25906"/>
    </source>
</evidence>
<gene>
    <name evidence="3" type="ORF">SAMN04487849_11530</name>
</gene>
<dbReference type="PANTHER" id="PTHR33744">
    <property type="entry name" value="CARBOHYDRATE DIACID REGULATOR"/>
    <property type="match status" value="1"/>
</dbReference>
<protein>
    <submittedName>
        <fullName evidence="3">PucR C-terminal helix-turn-helix domain-containing protein</fullName>
    </submittedName>
</protein>
<proteinExistence type="predicted"/>
<dbReference type="InterPro" id="IPR051448">
    <property type="entry name" value="CdaR-like_regulators"/>
</dbReference>
<evidence type="ECO:0000259" key="1">
    <source>
        <dbReference type="Pfam" id="PF13556"/>
    </source>
</evidence>
<accession>A0ABD7MA31</accession>
<dbReference type="PANTHER" id="PTHR33744:SF1">
    <property type="entry name" value="DNA-BINDING TRANSCRIPTIONAL ACTIVATOR ADER"/>
    <property type="match status" value="1"/>
</dbReference>
<evidence type="ECO:0000313" key="3">
    <source>
        <dbReference type="EMBL" id="SHL85617.1"/>
    </source>
</evidence>